<evidence type="ECO:0000256" key="2">
    <source>
        <dbReference type="ARBA" id="ARBA00004173"/>
    </source>
</evidence>
<dbReference type="GO" id="GO:0106436">
    <property type="term" value="F:glutathione-dependent sulfide quinone oxidoreductase activity"/>
    <property type="evidence" value="ECO:0007669"/>
    <property type="project" value="UniProtKB-EC"/>
</dbReference>
<evidence type="ECO:0000256" key="5">
    <source>
        <dbReference type="ARBA" id="ARBA00022827"/>
    </source>
</evidence>
<evidence type="ECO:0000313" key="19">
    <source>
        <dbReference type="Proteomes" id="UP001627154"/>
    </source>
</evidence>
<dbReference type="SUPFAM" id="SSF51905">
    <property type="entry name" value="FAD/NAD(P)-binding domain"/>
    <property type="match status" value="2"/>
</dbReference>
<dbReference type="Proteomes" id="UP001627154">
    <property type="component" value="Unassembled WGS sequence"/>
</dbReference>
<comment type="cofactor">
    <cofactor evidence="1">
        <name>FAD</name>
        <dbReference type="ChEBI" id="CHEBI:57692"/>
    </cofactor>
</comment>
<keyword evidence="5" id="KW-0274">FAD</keyword>
<evidence type="ECO:0000313" key="18">
    <source>
        <dbReference type="EMBL" id="KAL3394207.1"/>
    </source>
</evidence>
<keyword evidence="4" id="KW-0874">Quinone</keyword>
<dbReference type="InterPro" id="IPR023753">
    <property type="entry name" value="FAD/NAD-binding_dom"/>
</dbReference>
<evidence type="ECO:0000256" key="4">
    <source>
        <dbReference type="ARBA" id="ARBA00022719"/>
    </source>
</evidence>
<evidence type="ECO:0000256" key="1">
    <source>
        <dbReference type="ARBA" id="ARBA00001974"/>
    </source>
</evidence>
<comment type="catalytic activity">
    <reaction evidence="9">
        <text>ubiquinone-10 + hydrogen sulfide + sulfite + 2 H(+) = ubiquinol-10 + thiosulfate</text>
        <dbReference type="Rhea" id="RHEA:38359"/>
        <dbReference type="ChEBI" id="CHEBI:15378"/>
        <dbReference type="ChEBI" id="CHEBI:17359"/>
        <dbReference type="ChEBI" id="CHEBI:29919"/>
        <dbReference type="ChEBI" id="CHEBI:33542"/>
        <dbReference type="ChEBI" id="CHEBI:46245"/>
        <dbReference type="ChEBI" id="CHEBI:64183"/>
    </reaction>
    <physiologicalReaction direction="left-to-right" evidence="9">
        <dbReference type="Rhea" id="RHEA:38360"/>
    </physiologicalReaction>
</comment>
<comment type="function">
    <text evidence="12">Catalyzes the oxidation of hydrogen sulfide with the help of a quinone, such as ubiquinone-10, giving rise to thiosulfate and ultimately to sulfane (molecular sulfur) atoms. Requires an additional electron acceptor; can use sulfite, sulfide or cyanide (in vitro). It is believed the in vivo electron acceptor is glutathione.</text>
</comment>
<organism evidence="18 19">
    <name type="scientific">Trichogramma kaykai</name>
    <dbReference type="NCBI Taxonomy" id="54128"/>
    <lineage>
        <taxon>Eukaryota</taxon>
        <taxon>Metazoa</taxon>
        <taxon>Ecdysozoa</taxon>
        <taxon>Arthropoda</taxon>
        <taxon>Hexapoda</taxon>
        <taxon>Insecta</taxon>
        <taxon>Pterygota</taxon>
        <taxon>Neoptera</taxon>
        <taxon>Endopterygota</taxon>
        <taxon>Hymenoptera</taxon>
        <taxon>Apocrita</taxon>
        <taxon>Proctotrupomorpha</taxon>
        <taxon>Chalcidoidea</taxon>
        <taxon>Trichogrammatidae</taxon>
        <taxon>Trichogramma</taxon>
    </lineage>
</organism>
<keyword evidence="7" id="KW-0560">Oxidoreductase</keyword>
<dbReference type="InterPro" id="IPR015904">
    <property type="entry name" value="Sulphide_quinone_reductase"/>
</dbReference>
<dbReference type="GO" id="GO:0006790">
    <property type="term" value="P:sulfur compound metabolic process"/>
    <property type="evidence" value="ECO:0007669"/>
    <property type="project" value="UniProtKB-ARBA"/>
</dbReference>
<dbReference type="InterPro" id="IPR036188">
    <property type="entry name" value="FAD/NAD-bd_sf"/>
</dbReference>
<dbReference type="PANTHER" id="PTHR10632:SF2">
    <property type="entry name" value="SULFIDE:QUINONE OXIDOREDUCTASE, MITOCHONDRIAL"/>
    <property type="match status" value="1"/>
</dbReference>
<evidence type="ECO:0000256" key="16">
    <source>
        <dbReference type="ARBA" id="ARBA00082958"/>
    </source>
</evidence>
<dbReference type="EC" id="1.8.5.8" evidence="14"/>
<evidence type="ECO:0000256" key="3">
    <source>
        <dbReference type="ARBA" id="ARBA00022630"/>
    </source>
</evidence>
<evidence type="ECO:0000256" key="10">
    <source>
        <dbReference type="ARBA" id="ARBA00052810"/>
    </source>
</evidence>
<reference evidence="18 19" key="1">
    <citation type="journal article" date="2024" name="bioRxiv">
        <title>A reference genome for Trichogramma kaykai: A tiny desert-dwelling parasitoid wasp with competing sex-ratio distorters.</title>
        <authorList>
            <person name="Culotta J."/>
            <person name="Lindsey A.R."/>
        </authorList>
    </citation>
    <scope>NUCLEOTIDE SEQUENCE [LARGE SCALE GENOMIC DNA]</scope>
    <source>
        <strain evidence="18 19">KSX58</strain>
    </source>
</reference>
<evidence type="ECO:0000259" key="17">
    <source>
        <dbReference type="Pfam" id="PF07992"/>
    </source>
</evidence>
<keyword evidence="3" id="KW-0285">Flavoprotein</keyword>
<comment type="catalytic activity">
    <reaction evidence="11">
        <text>a quinone + hydrogen sulfide + glutathione + H(+) = S-sulfanylglutathione + a quinol</text>
        <dbReference type="Rhea" id="RHEA:55156"/>
        <dbReference type="ChEBI" id="CHEBI:15378"/>
        <dbReference type="ChEBI" id="CHEBI:24646"/>
        <dbReference type="ChEBI" id="CHEBI:29919"/>
        <dbReference type="ChEBI" id="CHEBI:57925"/>
        <dbReference type="ChEBI" id="CHEBI:58905"/>
        <dbReference type="ChEBI" id="CHEBI:132124"/>
        <dbReference type="EC" id="1.8.5.8"/>
    </reaction>
    <physiologicalReaction direction="left-to-right" evidence="11">
        <dbReference type="Rhea" id="RHEA:55157"/>
    </physiologicalReaction>
</comment>
<accession>A0ABD2WMA4</accession>
<protein>
    <recommendedName>
        <fullName evidence="15">Sulfide:quinone oxidoreductase, mitochondrial</fullName>
        <ecNumber evidence="14">1.8.5.8</ecNumber>
    </recommendedName>
    <alternativeName>
        <fullName evidence="16">Sulfide quinone oxidoreductase</fullName>
    </alternativeName>
</protein>
<comment type="similarity">
    <text evidence="13">Belongs to the SQRD family.</text>
</comment>
<keyword evidence="8" id="KW-0496">Mitochondrion</keyword>
<dbReference type="Gene3D" id="3.50.50.60">
    <property type="entry name" value="FAD/NAD(P)-binding domain"/>
    <property type="match status" value="2"/>
</dbReference>
<evidence type="ECO:0000256" key="11">
    <source>
        <dbReference type="ARBA" id="ARBA00052986"/>
    </source>
</evidence>
<dbReference type="GO" id="GO:0005739">
    <property type="term" value="C:mitochondrion"/>
    <property type="evidence" value="ECO:0007669"/>
    <property type="project" value="UniProtKB-SubCell"/>
</dbReference>
<gene>
    <name evidence="18" type="ORF">TKK_011249</name>
</gene>
<dbReference type="FunFam" id="3.50.50.60:FF:000034">
    <property type="entry name" value="sulfide:quinone oxidoreductase, mitochondrial"/>
    <property type="match status" value="1"/>
</dbReference>
<evidence type="ECO:0000256" key="9">
    <source>
        <dbReference type="ARBA" id="ARBA00051038"/>
    </source>
</evidence>
<evidence type="ECO:0000256" key="6">
    <source>
        <dbReference type="ARBA" id="ARBA00022946"/>
    </source>
</evidence>
<evidence type="ECO:0000256" key="8">
    <source>
        <dbReference type="ARBA" id="ARBA00023128"/>
    </source>
</evidence>
<dbReference type="GO" id="GO:0070224">
    <property type="term" value="F:sulfide:quinone oxidoreductase activity"/>
    <property type="evidence" value="ECO:0007669"/>
    <property type="project" value="UniProtKB-ARBA"/>
</dbReference>
<keyword evidence="19" id="KW-1185">Reference proteome</keyword>
<evidence type="ECO:0000256" key="7">
    <source>
        <dbReference type="ARBA" id="ARBA00023002"/>
    </source>
</evidence>
<dbReference type="PANTHER" id="PTHR10632">
    <property type="entry name" value="SULFIDE:QUINONE OXIDOREDUCTASE"/>
    <property type="match status" value="1"/>
</dbReference>
<dbReference type="Pfam" id="PF07992">
    <property type="entry name" value="Pyr_redox_2"/>
    <property type="match status" value="1"/>
</dbReference>
<dbReference type="GO" id="GO:0048038">
    <property type="term" value="F:quinone binding"/>
    <property type="evidence" value="ECO:0007669"/>
    <property type="project" value="UniProtKB-KW"/>
</dbReference>
<comment type="subcellular location">
    <subcellularLocation>
        <location evidence="2">Mitochondrion</location>
    </subcellularLocation>
</comment>
<name>A0ABD2WMA4_9HYME</name>
<evidence type="ECO:0000256" key="14">
    <source>
        <dbReference type="ARBA" id="ARBA00066447"/>
    </source>
</evidence>
<dbReference type="EMBL" id="JBJJXI010000092">
    <property type="protein sequence ID" value="KAL3394207.1"/>
    <property type="molecule type" value="Genomic_DNA"/>
</dbReference>
<evidence type="ECO:0000256" key="15">
    <source>
        <dbReference type="ARBA" id="ARBA00070160"/>
    </source>
</evidence>
<comment type="catalytic activity">
    <reaction evidence="10">
        <text>ubiquinone-10 + hydrogen sulfide + glutathione + H(+) = S-sulfanylglutathione + ubiquinol-10</text>
        <dbReference type="Rhea" id="RHEA:62608"/>
        <dbReference type="ChEBI" id="CHEBI:15378"/>
        <dbReference type="ChEBI" id="CHEBI:29919"/>
        <dbReference type="ChEBI" id="CHEBI:46245"/>
        <dbReference type="ChEBI" id="CHEBI:57925"/>
        <dbReference type="ChEBI" id="CHEBI:58905"/>
        <dbReference type="ChEBI" id="CHEBI:64183"/>
    </reaction>
    <physiologicalReaction direction="left-to-right" evidence="10">
        <dbReference type="Rhea" id="RHEA:62609"/>
    </physiologicalReaction>
</comment>
<comment type="caution">
    <text evidence="18">The sequence shown here is derived from an EMBL/GenBank/DDBJ whole genome shotgun (WGS) entry which is preliminary data.</text>
</comment>
<evidence type="ECO:0000256" key="13">
    <source>
        <dbReference type="ARBA" id="ARBA00060891"/>
    </source>
</evidence>
<proteinExistence type="inferred from homology"/>
<keyword evidence="6" id="KW-0809">Transit peptide</keyword>
<feature type="domain" description="FAD/NAD(P)-binding" evidence="17">
    <location>
        <begin position="29"/>
        <end position="143"/>
    </location>
</feature>
<dbReference type="AlphaFoldDB" id="A0ABD2WMA4"/>
<sequence>MYSTMRSNSSLSKVQHFSMTFRQLHQCCKILVVGGGTAGCAMAAKLSQKFDKTPNHVIVIEPSEVHYYQPLFTLIGGGIKDLESSRKSMKSVLPQKAQWIKDKVVCFQPSENQVKTSNGDTIQYEYMIVAMGMDLYWDKLPGLQEALKDPKSQVCSIYGAHTVSKVFDKIKNVKSGNALFTFPNTPVKCPGAPQKIVYLAEEFWSKNGKRKDVCIVYNTSLPVIFGVKKYADALWDVCKRRSINVNLRSNLIEIRPDRKEAVFEDLDNSDKKTTYEYSLLHVTPPMGTPVALKQNCELTNASGFLEVNPKTLQHIRYNNIYGLGDCTTTPNSKTMAAIASQSKVLYNNLMQRIAGEEMTWSYNGYASCPLVTGPGKCILAEFDYNLTPTETFPFDQGKELYSMYLLKKDVFPFIYWNLMVKYVHKIKEKKFLYTKLIINHYGYRGNWNGPEAYRKLFSLLNSKDNVNSIMNK</sequence>
<evidence type="ECO:0000256" key="12">
    <source>
        <dbReference type="ARBA" id="ARBA00059167"/>
    </source>
</evidence>